<organism evidence="2 3">
    <name type="scientific">Candidatus Endobugula sertula</name>
    <name type="common">Bugula neritina bacterial symbiont</name>
    <dbReference type="NCBI Taxonomy" id="62101"/>
    <lineage>
        <taxon>Bacteria</taxon>
        <taxon>Pseudomonadati</taxon>
        <taxon>Pseudomonadota</taxon>
        <taxon>Gammaproteobacteria</taxon>
        <taxon>Cellvibrionales</taxon>
        <taxon>Cellvibrionaceae</taxon>
        <taxon>Candidatus Endobugula</taxon>
    </lineage>
</organism>
<evidence type="ECO:0000313" key="2">
    <source>
        <dbReference type="EMBL" id="ODS24547.1"/>
    </source>
</evidence>
<evidence type="ECO:0008006" key="4">
    <source>
        <dbReference type="Google" id="ProtNLM"/>
    </source>
</evidence>
<dbReference type="STRING" id="62101.AB835_02880"/>
<dbReference type="NCBIfam" id="TIGR02174">
    <property type="entry name" value="CXXU_selWTH"/>
    <property type="match status" value="1"/>
</dbReference>
<dbReference type="AlphaFoldDB" id="A0A1D2QSJ3"/>
<proteinExistence type="predicted"/>
<reference evidence="2 3" key="1">
    <citation type="journal article" date="2016" name="Appl. Environ. Microbiol.">
        <title>Lack of Overt Genome Reduction in the Bryostatin-Producing Bryozoan Symbiont "Candidatus Endobugula sertula".</title>
        <authorList>
            <person name="Miller I.J."/>
            <person name="Vanee N."/>
            <person name="Fong S.S."/>
            <person name="Lim-Fong G.E."/>
            <person name="Kwan J.C."/>
        </authorList>
    </citation>
    <scope>NUCLEOTIDE SEQUENCE [LARGE SCALE GENOMIC DNA]</scope>
    <source>
        <strain evidence="2">AB1-4</strain>
    </source>
</reference>
<dbReference type="InterPro" id="IPR036249">
    <property type="entry name" value="Thioredoxin-like_sf"/>
</dbReference>
<sequence length="98" mass="11489">MGRELVSGTTINIHYCSRCRWLLRSAWVGQELLVTFEDEIKQLSLLPNTDGQFSIWVDEHCVWEKKRDQGFPDLPLLKQRVRDIFNPKKSLGHSDKSF</sequence>
<accession>A0A1D2QSJ3</accession>
<protein>
    <recommendedName>
        <fullName evidence="4">Selenoprotein W-like protein</fullName>
    </recommendedName>
</protein>
<dbReference type="InterPro" id="IPR011893">
    <property type="entry name" value="Selenoprotein_Rdx-typ"/>
</dbReference>
<name>A0A1D2QSJ3_9GAMM</name>
<dbReference type="Pfam" id="PF10262">
    <property type="entry name" value="Rdx"/>
    <property type="match status" value="1"/>
</dbReference>
<dbReference type="PANTHER" id="PTHR36417">
    <property type="entry name" value="SELENOPROTEIN DOMAIN PROTEIN (AFU_ORTHOLOGUE AFUA_1G05220)"/>
    <property type="match status" value="1"/>
</dbReference>
<dbReference type="PANTHER" id="PTHR36417:SF2">
    <property type="entry name" value="SELENOPROTEIN DOMAIN PROTEIN (AFU_ORTHOLOGUE AFUA_1G05220)"/>
    <property type="match status" value="1"/>
</dbReference>
<evidence type="ECO:0000256" key="1">
    <source>
        <dbReference type="ARBA" id="ARBA00023284"/>
    </source>
</evidence>
<gene>
    <name evidence="2" type="ORF">AB835_02880</name>
</gene>
<keyword evidence="1" id="KW-0676">Redox-active center</keyword>
<dbReference type="EMBL" id="MDLC01000007">
    <property type="protein sequence ID" value="ODS24547.1"/>
    <property type="molecule type" value="Genomic_DNA"/>
</dbReference>
<dbReference type="Gene3D" id="3.40.30.10">
    <property type="entry name" value="Glutaredoxin"/>
    <property type="match status" value="1"/>
</dbReference>
<dbReference type="Proteomes" id="UP000242502">
    <property type="component" value="Unassembled WGS sequence"/>
</dbReference>
<dbReference type="SUPFAM" id="SSF52833">
    <property type="entry name" value="Thioredoxin-like"/>
    <property type="match status" value="1"/>
</dbReference>
<comment type="caution">
    <text evidence="2">The sequence shown here is derived from an EMBL/GenBank/DDBJ whole genome shotgun (WGS) entry which is preliminary data.</text>
</comment>
<evidence type="ECO:0000313" key="3">
    <source>
        <dbReference type="Proteomes" id="UP000242502"/>
    </source>
</evidence>